<feature type="transmembrane region" description="Helical" evidence="1">
    <location>
        <begin position="94"/>
        <end position="117"/>
    </location>
</feature>
<feature type="transmembrane region" description="Helical" evidence="1">
    <location>
        <begin position="66"/>
        <end position="88"/>
    </location>
</feature>
<keyword evidence="1" id="KW-1133">Transmembrane helix</keyword>
<evidence type="ECO:0000256" key="1">
    <source>
        <dbReference type="SAM" id="Phobius"/>
    </source>
</evidence>
<name>A0A425Y802_9BACT</name>
<dbReference type="EMBL" id="QQWG01000001">
    <property type="protein sequence ID" value="RRG24578.1"/>
    <property type="molecule type" value="Genomic_DNA"/>
</dbReference>
<keyword evidence="3" id="KW-1185">Reference proteome</keyword>
<protein>
    <submittedName>
        <fullName evidence="2">Uncharacterized protein</fullName>
    </submittedName>
</protein>
<dbReference type="OrthoDB" id="1121125at2"/>
<evidence type="ECO:0000313" key="3">
    <source>
        <dbReference type="Proteomes" id="UP000285794"/>
    </source>
</evidence>
<keyword evidence="1" id="KW-0472">Membrane</keyword>
<organism evidence="2 3">
    <name type="scientific">Ancylomarina euxinus</name>
    <dbReference type="NCBI Taxonomy" id="2283627"/>
    <lineage>
        <taxon>Bacteria</taxon>
        <taxon>Pseudomonadati</taxon>
        <taxon>Bacteroidota</taxon>
        <taxon>Bacteroidia</taxon>
        <taxon>Marinilabiliales</taxon>
        <taxon>Marinifilaceae</taxon>
        <taxon>Ancylomarina</taxon>
    </lineage>
</organism>
<dbReference type="Proteomes" id="UP000285794">
    <property type="component" value="Unassembled WGS sequence"/>
</dbReference>
<accession>A0A425Y802</accession>
<evidence type="ECO:0000313" key="2">
    <source>
        <dbReference type="EMBL" id="RRG24578.1"/>
    </source>
</evidence>
<gene>
    <name evidence="2" type="ORF">DWB61_00745</name>
</gene>
<reference evidence="2 3" key="1">
    <citation type="submission" date="2018-07" db="EMBL/GenBank/DDBJ databases">
        <title>Draft genome sequence of Ancylomarina sp. M1P.</title>
        <authorList>
            <person name="Yadav S."/>
            <person name="Villanueva L."/>
            <person name="Damste J.S.S."/>
        </authorList>
    </citation>
    <scope>NUCLEOTIDE SEQUENCE [LARGE SCALE GENOMIC DNA]</scope>
    <source>
        <strain evidence="2 3">M1P</strain>
    </source>
</reference>
<feature type="transmembrane region" description="Helical" evidence="1">
    <location>
        <begin position="33"/>
        <end position="54"/>
    </location>
</feature>
<comment type="caution">
    <text evidence="2">The sequence shown here is derived from an EMBL/GenBank/DDBJ whole genome shotgun (WGS) entry which is preliminary data.</text>
</comment>
<dbReference type="AlphaFoldDB" id="A0A425Y802"/>
<sequence>MKKHISRLGLLTLFLLVLTVVLFYETLNPWFNPIFPFILLYFFIFNLIQHSALVKKKEKSPMAFNTSFMAWFAIKLFLNLTIIIVFVLANRSEALSFVIYFATCYIFYTVFEVTSLVKNLNSK</sequence>
<dbReference type="RefSeq" id="WP_125028928.1">
    <property type="nucleotide sequence ID" value="NZ_JAPXVP010000001.1"/>
</dbReference>
<proteinExistence type="predicted"/>
<keyword evidence="1" id="KW-0812">Transmembrane</keyword>